<evidence type="ECO:0000256" key="19">
    <source>
        <dbReference type="ARBA" id="ARBA00035187"/>
    </source>
</evidence>
<accession>A0AAD7S7D4</accession>
<dbReference type="GO" id="GO:0006396">
    <property type="term" value="P:RNA processing"/>
    <property type="evidence" value="ECO:0007669"/>
    <property type="project" value="InterPro"/>
</dbReference>
<dbReference type="Gene3D" id="1.10.1520.10">
    <property type="entry name" value="Ribonuclease III domain"/>
    <property type="match status" value="1"/>
</dbReference>
<dbReference type="PANTHER" id="PTHR16501:SF17">
    <property type="entry name" value="MITOCHONDRIAL FISSION FACTOR"/>
    <property type="match status" value="1"/>
</dbReference>
<protein>
    <recommendedName>
        <fullName evidence="19">Large ribosomal subunit protein mL44</fullName>
    </recommendedName>
    <alternativeName>
        <fullName evidence="21">39S ribosomal protein L44, mitochondrial</fullName>
    </alternativeName>
</protein>
<keyword evidence="12" id="KW-1133">Transmembrane helix</keyword>
<evidence type="ECO:0000256" key="2">
    <source>
        <dbReference type="ARBA" id="ARBA00004275"/>
    </source>
</evidence>
<feature type="coiled-coil region" evidence="23">
    <location>
        <begin position="251"/>
        <end position="285"/>
    </location>
</feature>
<dbReference type="InterPro" id="IPR044444">
    <property type="entry name" value="Ribosomal_mL44_DSRM_metazoa"/>
</dbReference>
<evidence type="ECO:0000256" key="1">
    <source>
        <dbReference type="ARBA" id="ARBA00004200"/>
    </source>
</evidence>
<evidence type="ECO:0000256" key="14">
    <source>
        <dbReference type="ARBA" id="ARBA00023128"/>
    </source>
</evidence>
<dbReference type="GO" id="GO:0003725">
    <property type="term" value="F:double-stranded RNA binding"/>
    <property type="evidence" value="ECO:0007669"/>
    <property type="project" value="InterPro"/>
</dbReference>
<dbReference type="InterPro" id="IPR008518">
    <property type="entry name" value="Mff/Tango-11"/>
</dbReference>
<feature type="region of interest" description="Disordered" evidence="24">
    <location>
        <begin position="121"/>
        <end position="181"/>
    </location>
</feature>
<keyword evidence="5" id="KW-0540">Nuclease</keyword>
<evidence type="ECO:0000256" key="4">
    <source>
        <dbReference type="ARBA" id="ARBA00022692"/>
    </source>
</evidence>
<evidence type="ECO:0000256" key="17">
    <source>
        <dbReference type="ARBA" id="ARBA00023274"/>
    </source>
</evidence>
<dbReference type="GO" id="GO:0005777">
    <property type="term" value="C:peroxisome"/>
    <property type="evidence" value="ECO:0007669"/>
    <property type="project" value="UniProtKB-SubCell"/>
</dbReference>
<evidence type="ECO:0000256" key="5">
    <source>
        <dbReference type="ARBA" id="ARBA00022722"/>
    </source>
</evidence>
<evidence type="ECO:0000256" key="18">
    <source>
        <dbReference type="ARBA" id="ARBA00024034"/>
    </source>
</evidence>
<evidence type="ECO:0000313" key="27">
    <source>
        <dbReference type="Proteomes" id="UP001221898"/>
    </source>
</evidence>
<dbReference type="InterPro" id="IPR055189">
    <property type="entry name" value="RM44_endonuclase"/>
</dbReference>
<comment type="similarity">
    <text evidence="3">Belongs to the Tango11 family.</text>
</comment>
<reference evidence="26" key="1">
    <citation type="journal article" date="2023" name="Science">
        <title>Genome structures resolve the early diversification of teleost fishes.</title>
        <authorList>
            <person name="Parey E."/>
            <person name="Louis A."/>
            <person name="Montfort J."/>
            <person name="Bouchez O."/>
            <person name="Roques C."/>
            <person name="Iampietro C."/>
            <person name="Lluch J."/>
            <person name="Castinel A."/>
            <person name="Donnadieu C."/>
            <person name="Desvignes T."/>
            <person name="Floi Bucao C."/>
            <person name="Jouanno E."/>
            <person name="Wen M."/>
            <person name="Mejri S."/>
            <person name="Dirks R."/>
            <person name="Jansen H."/>
            <person name="Henkel C."/>
            <person name="Chen W.J."/>
            <person name="Zahm M."/>
            <person name="Cabau C."/>
            <person name="Klopp C."/>
            <person name="Thompson A.W."/>
            <person name="Robinson-Rechavi M."/>
            <person name="Braasch I."/>
            <person name="Lecointre G."/>
            <person name="Bobe J."/>
            <person name="Postlethwait J.H."/>
            <person name="Berthelot C."/>
            <person name="Roest Crollius H."/>
            <person name="Guiguen Y."/>
        </authorList>
    </citation>
    <scope>NUCLEOTIDE SEQUENCE</scope>
    <source>
        <strain evidence="26">NC1722</strain>
    </source>
</reference>
<keyword evidence="7" id="KW-1000">Mitochondrion outer membrane</keyword>
<comment type="caution">
    <text evidence="26">The sequence shown here is derived from an EMBL/GenBank/DDBJ whole genome shotgun (WGS) entry which is preliminary data.</text>
</comment>
<dbReference type="Pfam" id="PF05644">
    <property type="entry name" value="Miff"/>
    <property type="match status" value="1"/>
</dbReference>
<evidence type="ECO:0000256" key="9">
    <source>
        <dbReference type="ARBA" id="ARBA00022884"/>
    </source>
</evidence>
<evidence type="ECO:0000259" key="25">
    <source>
        <dbReference type="PROSITE" id="PS50137"/>
    </source>
</evidence>
<dbReference type="GO" id="GO:0005840">
    <property type="term" value="C:ribosome"/>
    <property type="evidence" value="ECO:0007669"/>
    <property type="project" value="UniProtKB-KW"/>
</dbReference>
<dbReference type="CDD" id="cd19874">
    <property type="entry name" value="DSRM_MRPL44"/>
    <property type="match status" value="1"/>
</dbReference>
<dbReference type="FunFam" id="3.30.160.20:FF:000037">
    <property type="entry name" value="39S ribosomal protein L44, mitochondrial"/>
    <property type="match status" value="1"/>
</dbReference>
<feature type="region of interest" description="Disordered" evidence="24">
    <location>
        <begin position="1"/>
        <end position="21"/>
    </location>
</feature>
<keyword evidence="6" id="KW-0255">Endonuclease</keyword>
<keyword evidence="4" id="KW-0812">Transmembrane</keyword>
<dbReference type="GO" id="GO:1990904">
    <property type="term" value="C:ribonucleoprotein complex"/>
    <property type="evidence" value="ECO:0007669"/>
    <property type="project" value="UniProtKB-KW"/>
</dbReference>
<evidence type="ECO:0000256" key="3">
    <source>
        <dbReference type="ARBA" id="ARBA00009806"/>
    </source>
</evidence>
<keyword evidence="27" id="KW-1185">Reference proteome</keyword>
<keyword evidence="14" id="KW-0496">Mitochondrion</keyword>
<evidence type="ECO:0000313" key="26">
    <source>
        <dbReference type="EMBL" id="KAJ8397284.1"/>
    </source>
</evidence>
<evidence type="ECO:0000256" key="10">
    <source>
        <dbReference type="ARBA" id="ARBA00022946"/>
    </source>
</evidence>
<dbReference type="AlphaFoldDB" id="A0AAD7S7D4"/>
<dbReference type="InterPro" id="IPR014720">
    <property type="entry name" value="dsRBD_dom"/>
</dbReference>
<keyword evidence="16" id="KW-0576">Peroxisome</keyword>
<evidence type="ECO:0000256" key="12">
    <source>
        <dbReference type="ARBA" id="ARBA00022989"/>
    </source>
</evidence>
<keyword evidence="11" id="KW-0689">Ribosomal protein</keyword>
<dbReference type="PROSITE" id="PS50137">
    <property type="entry name" value="DS_RBD"/>
    <property type="match status" value="1"/>
</dbReference>
<keyword evidence="10" id="KW-0809">Transit peptide</keyword>
<dbReference type="GO" id="GO:0004525">
    <property type="term" value="F:ribonuclease III activity"/>
    <property type="evidence" value="ECO:0007669"/>
    <property type="project" value="InterPro"/>
</dbReference>
<evidence type="ECO:0000256" key="7">
    <source>
        <dbReference type="ARBA" id="ARBA00022787"/>
    </source>
</evidence>
<feature type="domain" description="DRBM" evidence="25">
    <location>
        <begin position="548"/>
        <end position="618"/>
    </location>
</feature>
<dbReference type="GO" id="GO:0090141">
    <property type="term" value="P:positive regulation of mitochondrial fission"/>
    <property type="evidence" value="ECO:0007669"/>
    <property type="project" value="TreeGrafter"/>
</dbReference>
<organism evidence="26 27">
    <name type="scientific">Aldrovandia affinis</name>
    <dbReference type="NCBI Taxonomy" id="143900"/>
    <lineage>
        <taxon>Eukaryota</taxon>
        <taxon>Metazoa</taxon>
        <taxon>Chordata</taxon>
        <taxon>Craniata</taxon>
        <taxon>Vertebrata</taxon>
        <taxon>Euteleostomi</taxon>
        <taxon>Actinopterygii</taxon>
        <taxon>Neopterygii</taxon>
        <taxon>Teleostei</taxon>
        <taxon>Notacanthiformes</taxon>
        <taxon>Halosauridae</taxon>
        <taxon>Aldrovandia</taxon>
    </lineage>
</organism>
<proteinExistence type="inferred from homology"/>
<dbReference type="InterPro" id="IPR036389">
    <property type="entry name" value="RNase_III_sf"/>
</dbReference>
<dbReference type="GO" id="GO:0005743">
    <property type="term" value="C:mitochondrial inner membrane"/>
    <property type="evidence" value="ECO:0007669"/>
    <property type="project" value="UniProtKB-ARBA"/>
</dbReference>
<comment type="subcellular location">
    <subcellularLocation>
        <location evidence="1">Mitochondrion outer membrane</location>
        <topology evidence="1">Single-pass type IV membrane protein</topology>
    </subcellularLocation>
    <subcellularLocation>
        <location evidence="2">Peroxisome</location>
    </subcellularLocation>
</comment>
<evidence type="ECO:0000256" key="22">
    <source>
        <dbReference type="PROSITE-ProRule" id="PRU00266"/>
    </source>
</evidence>
<keyword evidence="15" id="KW-0472">Membrane</keyword>
<gene>
    <name evidence="26" type="ORF">AAFF_G00441180</name>
</gene>
<dbReference type="PANTHER" id="PTHR16501">
    <property type="entry name" value="TRANSPORT AND GOLGI ORGANIZATION PROTEIN 11"/>
    <property type="match status" value="1"/>
</dbReference>
<dbReference type="Proteomes" id="UP001221898">
    <property type="component" value="Unassembled WGS sequence"/>
</dbReference>
<evidence type="ECO:0000256" key="13">
    <source>
        <dbReference type="ARBA" id="ARBA00023054"/>
    </source>
</evidence>
<evidence type="ECO:0000256" key="16">
    <source>
        <dbReference type="ARBA" id="ARBA00023140"/>
    </source>
</evidence>
<dbReference type="Gene3D" id="3.30.160.20">
    <property type="match status" value="1"/>
</dbReference>
<comment type="similarity">
    <text evidence="18">Belongs to the ribonuclease III family. Mitochondrion-specific ribosomal protein mL44 subfamily.</text>
</comment>
<evidence type="ECO:0000256" key="20">
    <source>
        <dbReference type="ARBA" id="ARBA00059807"/>
    </source>
</evidence>
<dbReference type="GO" id="GO:0005741">
    <property type="term" value="C:mitochondrial outer membrane"/>
    <property type="evidence" value="ECO:0007669"/>
    <property type="project" value="UniProtKB-SubCell"/>
</dbReference>
<dbReference type="SUPFAM" id="SSF54768">
    <property type="entry name" value="dsRNA-binding domain-like"/>
    <property type="match status" value="1"/>
</dbReference>
<keyword evidence="13 23" id="KW-0175">Coiled coil</keyword>
<sequence length="645" mass="72034">MIGPKGLTNRAELSSPPNEEMEEMNRIHYELEYTEGISQRMRIPDKLQMGPSASDTLEAHHSAMMQVPERILVAGDNDDSLYSRPRDLDLIQATPLESLALKTPPRVLTLTDRPLDFLEMERSTGLAHTAEEGRAQVRTRRERSASDHTPARPNGQLSRNDLIVTPPTRAPLYTAPEDGRHLGSTRGVLSVIQSTTHRAYQQVLEVLDENHHSKPVLRGGSFNPPHTSRLGLSTLDTTQEGASDEMAVVDSTSLRRQMLKLNRRLQLLEEENKELLEEENKEAGDHHVLHHCGLLALQQLGLVPPLGPDPGNHLASAKTVALRPSTRAHCCTTYQKNVLLTQTREKKRWMKAYTLLMERKRKLEGPPPPKPRSHQPNWDYHAEVQAFSSRLKEDFSPELLKTAFVNPCYVRTEEEKRRTLGLDGEAAALSLRDNVALRGQGLDFAHSFLSDWFRVNFPNLPVEGVTGLVGYLTSPAVMCHVARNLAVDELALSGQFPVPDDTLHATFFAVIGALLESSGAERAGFFLRDFLVTQLLGKDLFEVWPVVNPMGLLVEELSQRKQPLPEPRLTRSAGASTVLPLYFVGLYSDKKLLAEGPGETVLAAEEEAARVALRKLYGYTENRRPWDFFPQSQRPAPAVHALQST</sequence>
<evidence type="ECO:0000256" key="11">
    <source>
        <dbReference type="ARBA" id="ARBA00022980"/>
    </source>
</evidence>
<evidence type="ECO:0000256" key="24">
    <source>
        <dbReference type="SAM" id="MobiDB-lite"/>
    </source>
</evidence>
<keyword evidence="8" id="KW-0378">Hydrolase</keyword>
<dbReference type="FunFam" id="1.10.1520.10:FF:000010">
    <property type="entry name" value="39S ribosomal protein L44, mitochondrial"/>
    <property type="match status" value="1"/>
</dbReference>
<name>A0AAD7S7D4_9TELE</name>
<evidence type="ECO:0000256" key="21">
    <source>
        <dbReference type="ARBA" id="ARBA00083955"/>
    </source>
</evidence>
<dbReference type="EMBL" id="JAINUG010000099">
    <property type="protein sequence ID" value="KAJ8397284.1"/>
    <property type="molecule type" value="Genomic_DNA"/>
</dbReference>
<dbReference type="Pfam" id="PF22892">
    <property type="entry name" value="DSRM_MRPL44"/>
    <property type="match status" value="1"/>
</dbReference>
<evidence type="ECO:0000256" key="6">
    <source>
        <dbReference type="ARBA" id="ARBA00022759"/>
    </source>
</evidence>
<comment type="function">
    <text evidence="20">Component of the 39S subunit of mitochondrial ribosome. May have a function in the assembly/stability of nascent mitochondrial polypeptides exiting the ribosome.</text>
</comment>
<dbReference type="GO" id="GO:0006626">
    <property type="term" value="P:protein targeting to mitochondrion"/>
    <property type="evidence" value="ECO:0007669"/>
    <property type="project" value="TreeGrafter"/>
</dbReference>
<keyword evidence="17" id="KW-0687">Ribonucleoprotein</keyword>
<dbReference type="InterPro" id="IPR039433">
    <property type="entry name" value="Mff-like_dom"/>
</dbReference>
<keyword evidence="9 22" id="KW-0694">RNA-binding</keyword>
<evidence type="ECO:0000256" key="8">
    <source>
        <dbReference type="ARBA" id="ARBA00022801"/>
    </source>
</evidence>
<dbReference type="Pfam" id="PF22935">
    <property type="entry name" value="RM44_endonuclase"/>
    <property type="match status" value="1"/>
</dbReference>
<evidence type="ECO:0000256" key="23">
    <source>
        <dbReference type="SAM" id="Coils"/>
    </source>
</evidence>
<dbReference type="SUPFAM" id="SSF69065">
    <property type="entry name" value="RNase III domain-like"/>
    <property type="match status" value="1"/>
</dbReference>
<evidence type="ECO:0000256" key="15">
    <source>
        <dbReference type="ARBA" id="ARBA00023136"/>
    </source>
</evidence>